<feature type="transmembrane region" description="Helical" evidence="1">
    <location>
        <begin position="27"/>
        <end position="49"/>
    </location>
</feature>
<organism evidence="2 3">
    <name type="scientific">Methylomicrobium album BG8</name>
    <dbReference type="NCBI Taxonomy" id="686340"/>
    <lineage>
        <taxon>Bacteria</taxon>
        <taxon>Pseudomonadati</taxon>
        <taxon>Pseudomonadota</taxon>
        <taxon>Gammaproteobacteria</taxon>
        <taxon>Methylococcales</taxon>
        <taxon>Methylococcaceae</taxon>
        <taxon>Methylomicrobium</taxon>
    </lineage>
</organism>
<dbReference type="STRING" id="686340.Metal_0065"/>
<dbReference type="EMBL" id="CM001475">
    <property type="protein sequence ID" value="EIC27935.1"/>
    <property type="molecule type" value="Genomic_DNA"/>
</dbReference>
<keyword evidence="3" id="KW-1185">Reference proteome</keyword>
<gene>
    <name evidence="2" type="ORF">Metal_0065</name>
</gene>
<evidence type="ECO:0000313" key="2">
    <source>
        <dbReference type="EMBL" id="EIC27935.1"/>
    </source>
</evidence>
<dbReference type="GO" id="GO:0016020">
    <property type="term" value="C:membrane"/>
    <property type="evidence" value="ECO:0007669"/>
    <property type="project" value="InterPro"/>
</dbReference>
<evidence type="ECO:0000256" key="1">
    <source>
        <dbReference type="SAM" id="Phobius"/>
    </source>
</evidence>
<dbReference type="PANTHER" id="PTHR35335">
    <property type="entry name" value="UPF0716 PROTEIN FXSA"/>
    <property type="match status" value="1"/>
</dbReference>
<keyword evidence="1" id="KW-1133">Transmembrane helix</keyword>
<dbReference type="PANTHER" id="PTHR35335:SF1">
    <property type="entry name" value="UPF0716 PROTEIN FXSA"/>
    <property type="match status" value="1"/>
</dbReference>
<dbReference type="InterPro" id="IPR007313">
    <property type="entry name" value="FxsA"/>
</dbReference>
<name>H8GJX6_METAL</name>
<keyword evidence="1" id="KW-0812">Transmembrane</keyword>
<keyword evidence="1" id="KW-0472">Membrane</keyword>
<proteinExistence type="predicted"/>
<dbReference type="HOGENOM" id="CLU_085083_0_2_6"/>
<dbReference type="AlphaFoldDB" id="H8GJX6"/>
<dbReference type="RefSeq" id="WP_005368476.1">
    <property type="nucleotide sequence ID" value="NZ_CM001475.1"/>
</dbReference>
<dbReference type="Proteomes" id="UP000005090">
    <property type="component" value="Chromosome"/>
</dbReference>
<reference evidence="2 3" key="1">
    <citation type="journal article" date="2013" name="Genome Announc.">
        <title>Genome Sequence of the Obligate Gammaproteobacterial Methanotroph Methylomicrobium album Strain BG8.</title>
        <authorList>
            <person name="Kits K.D."/>
            <person name="Kalyuzhnaya M.G."/>
            <person name="Klotz M.G."/>
            <person name="Jetten M.S."/>
            <person name="Op den Camp H.J."/>
            <person name="Vuilleumier S."/>
            <person name="Bringel F."/>
            <person name="Dispirito A.A."/>
            <person name="Murrell J.C."/>
            <person name="Bruce D."/>
            <person name="Cheng J.F."/>
            <person name="Copeland A."/>
            <person name="Goodwin L."/>
            <person name="Hauser L."/>
            <person name="Lajus A."/>
            <person name="Land M.L."/>
            <person name="Lapidus A."/>
            <person name="Lucas S."/>
            <person name="Medigue C."/>
            <person name="Pitluck S."/>
            <person name="Woyke T."/>
            <person name="Zeytun A."/>
            <person name="Stein L.Y."/>
        </authorList>
    </citation>
    <scope>NUCLEOTIDE SEQUENCE [LARGE SCALE GENOMIC DNA]</scope>
    <source>
        <strain evidence="2 3">BG8</strain>
    </source>
</reference>
<sequence>MRIFQLLFLFLLILPFAEIYLLLTVGGLIGAFPTIALVVFTAVLGAWLLRRQGFQTLRRFQENLAQGNVPTYEIIEGPILLVGAALLLTPGFITDLLGMICLIPPLRQKIAQYILEKHMIQVIQSNSPFGPRGAARGDALEGEFRKED</sequence>
<dbReference type="eggNOG" id="COG3030">
    <property type="taxonomic scope" value="Bacteria"/>
</dbReference>
<evidence type="ECO:0000313" key="3">
    <source>
        <dbReference type="Proteomes" id="UP000005090"/>
    </source>
</evidence>
<dbReference type="Pfam" id="PF04186">
    <property type="entry name" value="FxsA"/>
    <property type="match status" value="1"/>
</dbReference>
<dbReference type="NCBIfam" id="NF008528">
    <property type="entry name" value="PRK11463.1-2"/>
    <property type="match status" value="1"/>
</dbReference>
<protein>
    <submittedName>
        <fullName evidence="2">Protein affecting phage T7 exclusion by the F plasmid</fullName>
    </submittedName>
</protein>
<accession>H8GJX6</accession>